<keyword evidence="3" id="KW-1185">Reference proteome</keyword>
<dbReference type="PROSITE" id="PS50231">
    <property type="entry name" value="RICIN_B_LECTIN"/>
    <property type="match status" value="1"/>
</dbReference>
<accession>A0ABN7P4K7</accession>
<proteinExistence type="predicted"/>
<organism evidence="2 3">
    <name type="scientific">Timema podura</name>
    <name type="common">Walking stick</name>
    <dbReference type="NCBI Taxonomy" id="61482"/>
    <lineage>
        <taxon>Eukaryota</taxon>
        <taxon>Metazoa</taxon>
        <taxon>Ecdysozoa</taxon>
        <taxon>Arthropoda</taxon>
        <taxon>Hexapoda</taxon>
        <taxon>Insecta</taxon>
        <taxon>Pterygota</taxon>
        <taxon>Neoptera</taxon>
        <taxon>Polyneoptera</taxon>
        <taxon>Phasmatodea</taxon>
        <taxon>Timematodea</taxon>
        <taxon>Timematoidea</taxon>
        <taxon>Timematidae</taxon>
        <taxon>Timema</taxon>
    </lineage>
</organism>
<comment type="caution">
    <text evidence="2">The sequence shown here is derived from an EMBL/GenBank/DDBJ whole genome shotgun (WGS) entry which is preliminary data.</text>
</comment>
<evidence type="ECO:0000313" key="2">
    <source>
        <dbReference type="EMBL" id="CAG2060460.1"/>
    </source>
</evidence>
<evidence type="ECO:0000313" key="3">
    <source>
        <dbReference type="Proteomes" id="UP001153148"/>
    </source>
</evidence>
<feature type="region of interest" description="Disordered" evidence="1">
    <location>
        <begin position="865"/>
        <end position="896"/>
    </location>
</feature>
<feature type="region of interest" description="Disordered" evidence="1">
    <location>
        <begin position="726"/>
        <end position="770"/>
    </location>
</feature>
<name>A0ABN7P4K7_TIMPD</name>
<feature type="compositionally biased region" description="Polar residues" evidence="1">
    <location>
        <begin position="754"/>
        <end position="770"/>
    </location>
</feature>
<dbReference type="EMBL" id="CAJPIN010012448">
    <property type="protein sequence ID" value="CAG2060460.1"/>
    <property type="molecule type" value="Genomic_DNA"/>
</dbReference>
<sequence>MEGDWRKKGVSHVSQLEQYPPLAGEQWTISLISDKVHSSEQQWAISLISDKIHSSEQQWTISLISDKVHSLEQQCTIYLIPDKVHNLEQQWTISLISDKVHSSEQQWTISLILDKVHSSEQQCTISLISDRVHSLEQQWTISLISDKVHSSEQQCTISLISDGVHSLEQQWTISLISDKVHSSEQQWTISLISDKVHSSEQQWTISLISDKVHSSEQQWTISLISDKVHSLEQQWTIYPISDKVHSLEQQLTMFLISDKEQAGMWVIRPRRSQANLLVVYLITSNMAGSLEQNNDHSKLIWSSIGSLSLGAVTSHSELGTSHSEFGTSHSELGTIQTEIGMNHTETGYEVYTSSEPNLTDLNHSSRSRENVTRPVARTDYMAVPRLFDIIAYRFNDPETTTLIFQTPYSNYSEVSNVSQFPTSFHSRNTTRQTEPEGRKNETYQEVERFGIKYFEDLEKLLHSTGRKKRTVPLQKIELPPQGITDSITLRHNQLNKLTTLNAIISHDTFPSTEVLETSMKTTITKLDKRSLASSVSSSGSYYLGSEDTYLPEVVSLDHPSPKADHGNETQVFDKLPLWNLPARTARRPPFRYKRQTDKVPEGLSDASSAPSYISDRSLLTQKGKVPEGLLEVSSAPSYISDRSLLTQKDKAPQGLSDASSAPSYISDRSLLTQDKVPQGLSDISSAPSYISDRSLLTSTDNNHLKAAPPSLRERRMGMIVKKSSERIQGFSVQSSGSVSKSNNSRDHSSAGVVDSNQDTAPLNTYSGQHQMNDTSSLIQEDMYKFPYATMMSSVPYVTPLAGNVPDTTFNQGEPPVFDEEYLDLGSPPVVIIQYFNPLFVDYDLHSSSYPHVHAHNTKVVEAGHSFKPSQSRSHKQRTHRTFSSEQQSPVQPKKAE</sequence>
<gene>
    <name evidence="2" type="ORF">TPAB3V08_LOCUS7416</name>
</gene>
<reference evidence="2" key="1">
    <citation type="submission" date="2021-03" db="EMBL/GenBank/DDBJ databases">
        <authorList>
            <person name="Tran Van P."/>
        </authorList>
    </citation>
    <scope>NUCLEOTIDE SEQUENCE</scope>
</reference>
<feature type="region of interest" description="Disordered" evidence="1">
    <location>
        <begin position="588"/>
        <end position="610"/>
    </location>
</feature>
<evidence type="ECO:0000256" key="1">
    <source>
        <dbReference type="SAM" id="MobiDB-lite"/>
    </source>
</evidence>
<feature type="compositionally biased region" description="Polar residues" evidence="1">
    <location>
        <begin position="881"/>
        <end position="890"/>
    </location>
</feature>
<protein>
    <submittedName>
        <fullName evidence="2">Uncharacterized protein</fullName>
    </submittedName>
</protein>
<dbReference type="Proteomes" id="UP001153148">
    <property type="component" value="Unassembled WGS sequence"/>
</dbReference>
<feature type="compositionally biased region" description="Low complexity" evidence="1">
    <location>
        <begin position="728"/>
        <end position="742"/>
    </location>
</feature>